<dbReference type="Proteomes" id="UP000034947">
    <property type="component" value="Unassembled WGS sequence"/>
</dbReference>
<accession>A0A0F8V9H9</accession>
<dbReference type="EMBL" id="JYKN01001613">
    <property type="protein sequence ID" value="KKK19636.1"/>
    <property type="molecule type" value="Genomic_DNA"/>
</dbReference>
<comment type="caution">
    <text evidence="1">The sequence shown here is derived from an EMBL/GenBank/DDBJ whole genome shotgun (WGS) entry which is preliminary data.</text>
</comment>
<protein>
    <submittedName>
        <fullName evidence="1">Uncharacterized protein</fullName>
    </submittedName>
</protein>
<name>A0A0F8V9H9_9EURO</name>
<reference evidence="1 2" key="1">
    <citation type="submission" date="2015-02" db="EMBL/GenBank/DDBJ databases">
        <title>Draft Genome Sequences of Two Closely-Related Aflatoxigenic Aspergillus Species Obtained from the Cote d'Ivoire.</title>
        <authorList>
            <person name="Moore G.G."/>
            <person name="Beltz S.B."/>
            <person name="Mack B.M."/>
        </authorList>
    </citation>
    <scope>NUCLEOTIDE SEQUENCE [LARGE SCALE GENOMIC DNA]</scope>
    <source>
        <strain evidence="1 2">SRRC1432</strain>
    </source>
</reference>
<evidence type="ECO:0000313" key="1">
    <source>
        <dbReference type="EMBL" id="KKK19636.1"/>
    </source>
</evidence>
<keyword evidence="2" id="KW-1185">Reference proteome</keyword>
<organism evidence="1 2">
    <name type="scientific">Aspergillus ochraceoroseus</name>
    <dbReference type="NCBI Taxonomy" id="138278"/>
    <lineage>
        <taxon>Eukaryota</taxon>
        <taxon>Fungi</taxon>
        <taxon>Dikarya</taxon>
        <taxon>Ascomycota</taxon>
        <taxon>Pezizomycotina</taxon>
        <taxon>Eurotiomycetes</taxon>
        <taxon>Eurotiomycetidae</taxon>
        <taxon>Eurotiales</taxon>
        <taxon>Aspergillaceae</taxon>
        <taxon>Aspergillus</taxon>
        <taxon>Aspergillus subgen. Nidulantes</taxon>
    </lineage>
</organism>
<dbReference type="AlphaFoldDB" id="A0A0F8V9H9"/>
<evidence type="ECO:0000313" key="2">
    <source>
        <dbReference type="Proteomes" id="UP000034947"/>
    </source>
</evidence>
<sequence>MQSISRAMKRISFLRAKPLQLSPPVSGTSIHHCELVDEEICPGYRWQAERLVALKIINNDNPKGAYRERDIEEHIKRQKSLAPRSSGDSQLP</sequence>
<gene>
    <name evidence="1" type="ORF">AOCH_000913</name>
</gene>
<dbReference type="VEuPathDB" id="FungiDB:P175DRAFT_0508924"/>
<proteinExistence type="predicted"/>